<feature type="transmembrane region" description="Helical" evidence="1">
    <location>
        <begin position="152"/>
        <end position="172"/>
    </location>
</feature>
<proteinExistence type="predicted"/>
<dbReference type="AlphaFoldDB" id="A0AA42BP50"/>
<keyword evidence="1" id="KW-0812">Transmembrane</keyword>
<name>A0AA42BP50_9BACI</name>
<dbReference type="InterPro" id="IPR048147">
    <property type="entry name" value="CBO0543-like"/>
</dbReference>
<feature type="transmembrane region" description="Helical" evidence="1">
    <location>
        <begin position="32"/>
        <end position="48"/>
    </location>
</feature>
<dbReference type="RefSeq" id="WP_254758310.1">
    <property type="nucleotide sequence ID" value="NZ_JANCLT010000003.1"/>
</dbReference>
<dbReference type="EMBL" id="JANCLT010000003">
    <property type="protein sequence ID" value="MCP8968397.1"/>
    <property type="molecule type" value="Genomic_DNA"/>
</dbReference>
<feature type="transmembrane region" description="Helical" evidence="1">
    <location>
        <begin position="60"/>
        <end position="84"/>
    </location>
</feature>
<protein>
    <submittedName>
        <fullName evidence="2">Uncharacterized protein</fullName>
    </submittedName>
</protein>
<organism evidence="2 3">
    <name type="scientific">Ectobacillus ponti</name>
    <dbReference type="NCBI Taxonomy" id="2961894"/>
    <lineage>
        <taxon>Bacteria</taxon>
        <taxon>Bacillati</taxon>
        <taxon>Bacillota</taxon>
        <taxon>Bacilli</taxon>
        <taxon>Bacillales</taxon>
        <taxon>Bacillaceae</taxon>
        <taxon>Ectobacillus</taxon>
    </lineage>
</organism>
<evidence type="ECO:0000256" key="1">
    <source>
        <dbReference type="SAM" id="Phobius"/>
    </source>
</evidence>
<accession>A0AA42BP50</accession>
<gene>
    <name evidence="2" type="ORF">NK662_07550</name>
</gene>
<feature type="transmembrane region" description="Helical" evidence="1">
    <location>
        <begin position="124"/>
        <end position="146"/>
    </location>
</feature>
<dbReference type="Proteomes" id="UP001156102">
    <property type="component" value="Unassembled WGS sequence"/>
</dbReference>
<evidence type="ECO:0000313" key="2">
    <source>
        <dbReference type="EMBL" id="MCP8968397.1"/>
    </source>
</evidence>
<sequence>MKYPSYQDIQEVRRNLLDTTFDRWLHHDVLSWQWWLLLAAAILPWGIWGRLVDKERRVEVFAYAMLFGMLAIILDVAGVNALLWGYPTKLFPIVPPLFPADVTLFPVVYSLLYQYGRTWSSYILYAALASCICAFMIEPACIWMGMYSNDHFPHWKSCIGFLLVAVMTKAIIGSLRTEDRKAAAAESQ</sequence>
<dbReference type="NCBIfam" id="NF041644">
    <property type="entry name" value="CBO0543_fam"/>
    <property type="match status" value="1"/>
</dbReference>
<reference evidence="2" key="1">
    <citation type="submission" date="2022-07" db="EMBL/GenBank/DDBJ databases">
        <authorList>
            <person name="Li W.-J."/>
            <person name="Deng Q.-Q."/>
        </authorList>
    </citation>
    <scope>NUCLEOTIDE SEQUENCE</scope>
    <source>
        <strain evidence="2">SYSU M60031</strain>
    </source>
</reference>
<comment type="caution">
    <text evidence="2">The sequence shown here is derived from an EMBL/GenBank/DDBJ whole genome shotgun (WGS) entry which is preliminary data.</text>
</comment>
<evidence type="ECO:0000313" key="3">
    <source>
        <dbReference type="Proteomes" id="UP001156102"/>
    </source>
</evidence>
<feature type="transmembrane region" description="Helical" evidence="1">
    <location>
        <begin position="90"/>
        <end position="112"/>
    </location>
</feature>
<keyword evidence="1" id="KW-0472">Membrane</keyword>
<keyword evidence="1" id="KW-1133">Transmembrane helix</keyword>
<keyword evidence="3" id="KW-1185">Reference proteome</keyword>